<evidence type="ECO:0000313" key="2">
    <source>
        <dbReference type="EMBL" id="MFC4358112.1"/>
    </source>
</evidence>
<proteinExistence type="predicted"/>
<feature type="compositionally biased region" description="Acidic residues" evidence="1">
    <location>
        <begin position="88"/>
        <end position="108"/>
    </location>
</feature>
<dbReference type="InterPro" id="IPR052968">
    <property type="entry name" value="Nucleotide_metab_enz"/>
</dbReference>
<dbReference type="SUPFAM" id="SSF64182">
    <property type="entry name" value="DHH phosphoesterases"/>
    <property type="match status" value="1"/>
</dbReference>
<dbReference type="InterPro" id="IPR038763">
    <property type="entry name" value="DHH_sf"/>
</dbReference>
<feature type="region of interest" description="Disordered" evidence="1">
    <location>
        <begin position="87"/>
        <end position="125"/>
    </location>
</feature>
<gene>
    <name evidence="2" type="ORF">ACFO0N_09145</name>
</gene>
<feature type="compositionally biased region" description="Acidic residues" evidence="1">
    <location>
        <begin position="411"/>
        <end position="441"/>
    </location>
</feature>
<evidence type="ECO:0000313" key="3">
    <source>
        <dbReference type="Proteomes" id="UP001595921"/>
    </source>
</evidence>
<dbReference type="AlphaFoldDB" id="A0ABD5PB38"/>
<protein>
    <submittedName>
        <fullName evidence="2">DHH family phosphoesterase</fullName>
    </submittedName>
</protein>
<dbReference type="EMBL" id="JBHSDS010000006">
    <property type="protein sequence ID" value="MFC4358112.1"/>
    <property type="molecule type" value="Genomic_DNA"/>
</dbReference>
<dbReference type="Proteomes" id="UP001595921">
    <property type="component" value="Unassembled WGS sequence"/>
</dbReference>
<reference evidence="2 3" key="1">
    <citation type="journal article" date="2019" name="Int. J. Syst. Evol. Microbiol.">
        <title>The Global Catalogue of Microorganisms (GCM) 10K type strain sequencing project: providing services to taxonomists for standard genome sequencing and annotation.</title>
        <authorList>
            <consortium name="The Broad Institute Genomics Platform"/>
            <consortium name="The Broad Institute Genome Sequencing Center for Infectious Disease"/>
            <person name="Wu L."/>
            <person name="Ma J."/>
        </authorList>
    </citation>
    <scope>NUCLEOTIDE SEQUENCE [LARGE SCALE GENOMIC DNA]</scope>
    <source>
        <strain evidence="2 3">CGMCC 1.12553</strain>
    </source>
</reference>
<accession>A0ABD5PB38</accession>
<sequence length="466" mass="50300">MEDELIASDGLSLRRKSLLPGTGFFYPDSLDEDRADERVREAVADAEVVVVADTDADGLGSVALIRAAYDAALDPDPFLEKLEARLESDDEGEIEPDDPETPDAEDVVESPLADPEAEDDLPSSSVAVVGAGPHNIEDALERVAEFAPEGIDLYVCDLCPDRYEYVEDELAAAVETAGSVRWFDHHQWGDAVAESVREAGVDLVVGESDEECTADVTLRSMEYDFPEHLAELAAVTRDHDLWLKEDPRSDDVADFAYWTDPETYVSVVGVAGPDLPPVVERYLAHRREEKEQLIEKAVGRAETHEVGPWTVGVTYGRCSQNEVAEAMRERGCDAAVIVKPAGSASIRGTETFERAHEVAGQVNGGGHPKAAGCKPDIYDDMLDYAHHWTTEGATTKRVILAAFERVAERAAEEDEAATVEAEGDAEETADETAAVSEEETPDAGPDGDAGADHVVTGTDEDDEDGA</sequence>
<feature type="region of interest" description="Disordered" evidence="1">
    <location>
        <begin position="411"/>
        <end position="466"/>
    </location>
</feature>
<organism evidence="2 3">
    <name type="scientific">Halobium salinum</name>
    <dbReference type="NCBI Taxonomy" id="1364940"/>
    <lineage>
        <taxon>Archaea</taxon>
        <taxon>Methanobacteriati</taxon>
        <taxon>Methanobacteriota</taxon>
        <taxon>Stenosarchaea group</taxon>
        <taxon>Halobacteria</taxon>
        <taxon>Halobacteriales</taxon>
        <taxon>Haloferacaceae</taxon>
        <taxon>Halobium</taxon>
    </lineage>
</organism>
<evidence type="ECO:0000256" key="1">
    <source>
        <dbReference type="SAM" id="MobiDB-lite"/>
    </source>
</evidence>
<keyword evidence="3" id="KW-1185">Reference proteome</keyword>
<dbReference type="RefSeq" id="WP_267624310.1">
    <property type="nucleotide sequence ID" value="NZ_JAODIW010000008.1"/>
</dbReference>
<dbReference type="PANTHER" id="PTHR42146:SF1">
    <property type="entry name" value="OLIGORIBONUCLEASE NRNB"/>
    <property type="match status" value="1"/>
</dbReference>
<name>A0ABD5PB38_9EURY</name>
<dbReference type="PANTHER" id="PTHR42146">
    <property type="entry name" value="3',5'-CYCLIC-NUCLEOTIDE PHOSPHODIESTERASE"/>
    <property type="match status" value="1"/>
</dbReference>
<comment type="caution">
    <text evidence="2">The sequence shown here is derived from an EMBL/GenBank/DDBJ whole genome shotgun (WGS) entry which is preliminary data.</text>
</comment>